<reference evidence="1 2" key="1">
    <citation type="submission" date="2020-06" db="EMBL/GenBank/DDBJ databases">
        <title>The endosymbiont of the kinetoplastid Bodo saltans is a Paracaedibacter-like alpha-proteobacterium possessing a putative toxin-antitoxin system.</title>
        <authorList>
            <person name="Midha S."/>
            <person name="Rigden D.J."/>
            <person name="Siozios S."/>
            <person name="Hurst G.D.D."/>
            <person name="Jackson A.P."/>
        </authorList>
    </citation>
    <scope>NUCLEOTIDE SEQUENCE [LARGE SCALE GENOMIC DNA]</scope>
    <source>
        <strain evidence="1">Lake Konstanz</strain>
    </source>
</reference>
<name>A0A7L9RSR7_9PROT</name>
<dbReference type="AlphaFoldDB" id="A0A7L9RSR7"/>
<gene>
    <name evidence="1" type="ORF">CPBP_00424</name>
</gene>
<dbReference type="Proteomes" id="UP000594001">
    <property type="component" value="Chromosome"/>
</dbReference>
<protein>
    <submittedName>
        <fullName evidence="1">Uncharacterized protein</fullName>
    </submittedName>
</protein>
<evidence type="ECO:0000313" key="1">
    <source>
        <dbReference type="EMBL" id="QOL19660.1"/>
    </source>
</evidence>
<proteinExistence type="predicted"/>
<accession>A0A7L9RSR7</accession>
<keyword evidence="2" id="KW-1185">Reference proteome</keyword>
<dbReference type="KEGG" id="pbal:CPBP_00424"/>
<organism evidence="1 2">
    <name type="scientific">Candidatus Bodocaedibacter vickermanii</name>
    <dbReference type="NCBI Taxonomy" id="2741701"/>
    <lineage>
        <taxon>Bacteria</taxon>
        <taxon>Pseudomonadati</taxon>
        <taxon>Pseudomonadota</taxon>
        <taxon>Alphaproteobacteria</taxon>
        <taxon>Holosporales</taxon>
        <taxon>Candidatus Paracaedibacteraceae</taxon>
        <taxon>Candidatus Bodocaedibacter</taxon>
    </lineage>
</organism>
<evidence type="ECO:0000313" key="2">
    <source>
        <dbReference type="Proteomes" id="UP000594001"/>
    </source>
</evidence>
<sequence>MNTIWIIITLLMDSLNLWASEITLQQHRTITVSFTSTNGQTHTIRIASTNSINIVYRKIVQSPDGNRTLLFAAMATKHVCHLHFTLPLVFLNT</sequence>
<dbReference type="EMBL" id="CP054719">
    <property type="protein sequence ID" value="QOL19660.1"/>
    <property type="molecule type" value="Genomic_DNA"/>
</dbReference>